<feature type="domain" description="MULE transposase" evidence="1">
    <location>
        <begin position="251"/>
        <end position="345"/>
    </location>
</feature>
<dbReference type="Proteomes" id="UP000077671">
    <property type="component" value="Unassembled WGS sequence"/>
</dbReference>
<dbReference type="Pfam" id="PF10551">
    <property type="entry name" value="MULE"/>
    <property type="match status" value="1"/>
</dbReference>
<organism evidence="2 3">
    <name type="scientific">Tilletia caries</name>
    <name type="common">wheat bunt fungus</name>
    <dbReference type="NCBI Taxonomy" id="13290"/>
    <lineage>
        <taxon>Eukaryota</taxon>
        <taxon>Fungi</taxon>
        <taxon>Dikarya</taxon>
        <taxon>Basidiomycota</taxon>
        <taxon>Ustilaginomycotina</taxon>
        <taxon>Exobasidiomycetes</taxon>
        <taxon>Tilletiales</taxon>
        <taxon>Tilletiaceae</taxon>
        <taxon>Tilletia</taxon>
    </lineage>
</organism>
<dbReference type="PANTHER" id="PTHR47718">
    <property type="entry name" value="OS01G0519700 PROTEIN"/>
    <property type="match status" value="1"/>
</dbReference>
<dbReference type="EMBL" id="LWDD02002839">
    <property type="protein sequence ID" value="KAE8238996.1"/>
    <property type="molecule type" value="Genomic_DNA"/>
</dbReference>
<sequence>MANPSTSDMDFFADLAVDAAELNTPQMLPPPIDTTFDSSDDAKAYQQTWAEAHGYALVTSRSAKGGRYLYFICDRGGEYRNTRKIQDEDRQRKHSTRKNSCSFRSRIFLKVGTNGEEIWSIAVDCAEHSGHEASVSTLAHPILRRFDVASREQVLDMVRHGTSARQIVPFLAQRVPPLLVTAKDVSNLIQTHRREKLQGLAPSEALLDWLVEQKWPHRTLLTRISGETHRLDGLLFSHPKALKLLHRFGTVITVDATYNTNQNRMPLLHFVGLTSSNRSFTAALAFLPDETTMTYMWSFNALKEIAFDFAPDVIVTDADAAISAAILNTLPNSAHVLCQWHIRQNVSKTARPLLQDEDEFQRFLHDFDTIRGAPTFDALEDAVDVLQNEWSDTFPALVDYIDLKLSAEHLWVNAYIDRHPHMGTRVTSRTE</sequence>
<evidence type="ECO:0000259" key="1">
    <source>
        <dbReference type="Pfam" id="PF10551"/>
    </source>
</evidence>
<reference evidence="2" key="2">
    <citation type="journal article" date="2019" name="IMA Fungus">
        <title>Genome sequencing and comparison of five Tilletia species to identify candidate genes for the detection of regulated species infecting wheat.</title>
        <authorList>
            <person name="Nguyen H.D.T."/>
            <person name="Sultana T."/>
            <person name="Kesanakurti P."/>
            <person name="Hambleton S."/>
        </authorList>
    </citation>
    <scope>NUCLEOTIDE SEQUENCE</scope>
    <source>
        <strain evidence="2">DAOMC 238032</strain>
    </source>
</reference>
<proteinExistence type="predicted"/>
<reference evidence="2" key="1">
    <citation type="submission" date="2016-04" db="EMBL/GenBank/DDBJ databases">
        <authorList>
            <person name="Nguyen H.D."/>
            <person name="Kesanakurti P."/>
            <person name="Cullis J."/>
            <person name="Levesque C.A."/>
            <person name="Hambleton S."/>
        </authorList>
    </citation>
    <scope>NUCLEOTIDE SEQUENCE</scope>
    <source>
        <strain evidence="2">DAOMC 238032</strain>
    </source>
</reference>
<dbReference type="AlphaFoldDB" id="A0A8T8SFD8"/>
<comment type="caution">
    <text evidence="2">The sequence shown here is derived from an EMBL/GenBank/DDBJ whole genome shotgun (WGS) entry which is preliminary data.</text>
</comment>
<gene>
    <name evidence="2" type="ORF">A4X03_0g8728</name>
</gene>
<evidence type="ECO:0000313" key="3">
    <source>
        <dbReference type="Proteomes" id="UP000077671"/>
    </source>
</evidence>
<accession>A0A8T8SFD8</accession>
<dbReference type="InterPro" id="IPR018289">
    <property type="entry name" value="MULE_transposase_dom"/>
</dbReference>
<feature type="non-terminal residue" evidence="2">
    <location>
        <position position="431"/>
    </location>
</feature>
<dbReference type="PANTHER" id="PTHR47718:SF3">
    <property type="entry name" value="PROTEIN FAR1-RELATED SEQUENCE 5-LIKE"/>
    <property type="match status" value="1"/>
</dbReference>
<name>A0A8T8SFD8_9BASI</name>
<protein>
    <recommendedName>
        <fullName evidence="1">MULE transposase domain-containing protein</fullName>
    </recommendedName>
</protein>
<evidence type="ECO:0000313" key="2">
    <source>
        <dbReference type="EMBL" id="KAE8238996.1"/>
    </source>
</evidence>